<reference evidence="2" key="1">
    <citation type="journal article" date="2022" name="Int. J. Mol. Sci.">
        <title>Draft Genome of Tanacetum Coccineum: Genomic Comparison of Closely Related Tanacetum-Family Plants.</title>
        <authorList>
            <person name="Yamashiro T."/>
            <person name="Shiraishi A."/>
            <person name="Nakayama K."/>
            <person name="Satake H."/>
        </authorList>
    </citation>
    <scope>NUCLEOTIDE SEQUENCE</scope>
</reference>
<gene>
    <name evidence="2" type="ORF">Tco_1132539</name>
</gene>
<proteinExistence type="predicted"/>
<dbReference type="Proteomes" id="UP001151760">
    <property type="component" value="Unassembled WGS sequence"/>
</dbReference>
<evidence type="ECO:0000313" key="3">
    <source>
        <dbReference type="Proteomes" id="UP001151760"/>
    </source>
</evidence>
<name>A0ABQ5JF78_9ASTR</name>
<evidence type="ECO:0000313" key="2">
    <source>
        <dbReference type="EMBL" id="GJU10143.1"/>
    </source>
</evidence>
<organism evidence="2 3">
    <name type="scientific">Tanacetum coccineum</name>
    <dbReference type="NCBI Taxonomy" id="301880"/>
    <lineage>
        <taxon>Eukaryota</taxon>
        <taxon>Viridiplantae</taxon>
        <taxon>Streptophyta</taxon>
        <taxon>Embryophyta</taxon>
        <taxon>Tracheophyta</taxon>
        <taxon>Spermatophyta</taxon>
        <taxon>Magnoliopsida</taxon>
        <taxon>eudicotyledons</taxon>
        <taxon>Gunneridae</taxon>
        <taxon>Pentapetalae</taxon>
        <taxon>asterids</taxon>
        <taxon>campanulids</taxon>
        <taxon>Asterales</taxon>
        <taxon>Asteraceae</taxon>
        <taxon>Asteroideae</taxon>
        <taxon>Anthemideae</taxon>
        <taxon>Anthemidinae</taxon>
        <taxon>Tanacetum</taxon>
    </lineage>
</organism>
<accession>A0ABQ5JF78</accession>
<dbReference type="EMBL" id="BQNB010021796">
    <property type="protein sequence ID" value="GJU10143.1"/>
    <property type="molecule type" value="Genomic_DNA"/>
</dbReference>
<sequence length="182" mass="19985">MADVNALVEQAPVVAPPTRTDEHEESNSQLNDKGFVDSGMLKAQVWETLLHLSAISKTLLEEAVSMLARFTKEFLSPALLSTRSSLYCHANLEGASHFEDAFTQFCCQNAQMQIKMGPHVDCSLQGNGLLLINSRLIPSALSEVNYSVVREVSTLLFLKSSVLTRRDGQFLTLKIGFLGAIL</sequence>
<protein>
    <submittedName>
        <fullName evidence="2">Uncharacterized protein</fullName>
    </submittedName>
</protein>
<feature type="region of interest" description="Disordered" evidence="1">
    <location>
        <begin position="11"/>
        <end position="31"/>
    </location>
</feature>
<comment type="caution">
    <text evidence="2">The sequence shown here is derived from an EMBL/GenBank/DDBJ whole genome shotgun (WGS) entry which is preliminary data.</text>
</comment>
<evidence type="ECO:0000256" key="1">
    <source>
        <dbReference type="SAM" id="MobiDB-lite"/>
    </source>
</evidence>
<keyword evidence="3" id="KW-1185">Reference proteome</keyword>
<reference evidence="2" key="2">
    <citation type="submission" date="2022-01" db="EMBL/GenBank/DDBJ databases">
        <authorList>
            <person name="Yamashiro T."/>
            <person name="Shiraishi A."/>
            <person name="Satake H."/>
            <person name="Nakayama K."/>
        </authorList>
    </citation>
    <scope>NUCLEOTIDE SEQUENCE</scope>
</reference>